<name>A0A382BZB5_9ZZZZ</name>
<protein>
    <submittedName>
        <fullName evidence="1">Uncharacterized protein</fullName>
    </submittedName>
</protein>
<proteinExistence type="predicted"/>
<dbReference type="EMBL" id="UINC01032003">
    <property type="protein sequence ID" value="SVB18959.1"/>
    <property type="molecule type" value="Genomic_DNA"/>
</dbReference>
<organism evidence="1">
    <name type="scientific">marine metagenome</name>
    <dbReference type="NCBI Taxonomy" id="408172"/>
    <lineage>
        <taxon>unclassified sequences</taxon>
        <taxon>metagenomes</taxon>
        <taxon>ecological metagenomes</taxon>
    </lineage>
</organism>
<dbReference type="AlphaFoldDB" id="A0A382BZB5"/>
<reference evidence="1" key="1">
    <citation type="submission" date="2018-05" db="EMBL/GenBank/DDBJ databases">
        <authorList>
            <person name="Lanie J.A."/>
            <person name="Ng W.-L."/>
            <person name="Kazmierczak K.M."/>
            <person name="Andrzejewski T.M."/>
            <person name="Davidsen T.M."/>
            <person name="Wayne K.J."/>
            <person name="Tettelin H."/>
            <person name="Glass J.I."/>
            <person name="Rusch D."/>
            <person name="Podicherti R."/>
            <person name="Tsui H.-C.T."/>
            <person name="Winkler M.E."/>
        </authorList>
    </citation>
    <scope>NUCLEOTIDE SEQUENCE</scope>
</reference>
<accession>A0A382BZB5</accession>
<evidence type="ECO:0000313" key="1">
    <source>
        <dbReference type="EMBL" id="SVB18959.1"/>
    </source>
</evidence>
<gene>
    <name evidence="1" type="ORF">METZ01_LOCUS171813</name>
</gene>
<sequence>MMHSVVIVEIQVEASLKPVFRIIVDSRP</sequence>